<organism evidence="2 3">
    <name type="scientific">Solicola gregarius</name>
    <dbReference type="NCBI Taxonomy" id="2908642"/>
    <lineage>
        <taxon>Bacteria</taxon>
        <taxon>Bacillati</taxon>
        <taxon>Actinomycetota</taxon>
        <taxon>Actinomycetes</taxon>
        <taxon>Propionibacteriales</taxon>
        <taxon>Nocardioidaceae</taxon>
        <taxon>Solicola</taxon>
    </lineage>
</organism>
<dbReference type="KEGG" id="sgrg:L0C25_11485"/>
<dbReference type="RefSeq" id="WP_271636635.1">
    <property type="nucleotide sequence ID" value="NZ_CP094970.1"/>
</dbReference>
<accession>A0AA46TLS0</accession>
<name>A0AA46TLS0_9ACTN</name>
<sequence>MSDAFADFGHTEQAAARRAEKVRALASYCWERALGSADLQTMTDAARRRLARAADVHPPSSWETWGLVCDALDDKDAWAKRNPAHPAATRSHALGRAQWVESQTLPPPGPAKPVRGDDVPLFGDDGDR</sequence>
<keyword evidence="3" id="KW-1185">Reference proteome</keyword>
<evidence type="ECO:0000313" key="2">
    <source>
        <dbReference type="EMBL" id="UYM07659.1"/>
    </source>
</evidence>
<dbReference type="AlphaFoldDB" id="A0AA46TLS0"/>
<reference evidence="2" key="1">
    <citation type="submission" date="2022-01" db="EMBL/GenBank/DDBJ databases">
        <title>Nocardioidaceae gen. sp. A5X3R13.</title>
        <authorList>
            <person name="Lopez Marin M.A."/>
            <person name="Uhlik O."/>
        </authorList>
    </citation>
    <scope>NUCLEOTIDE SEQUENCE</scope>
    <source>
        <strain evidence="2">A5X3R13</strain>
    </source>
</reference>
<proteinExistence type="predicted"/>
<protein>
    <submittedName>
        <fullName evidence="2">Uncharacterized protein</fullName>
    </submittedName>
</protein>
<dbReference type="Proteomes" id="UP001164390">
    <property type="component" value="Chromosome"/>
</dbReference>
<gene>
    <name evidence="2" type="ORF">L0C25_11485</name>
</gene>
<feature type="region of interest" description="Disordered" evidence="1">
    <location>
        <begin position="82"/>
        <end position="128"/>
    </location>
</feature>
<evidence type="ECO:0000256" key="1">
    <source>
        <dbReference type="SAM" id="MobiDB-lite"/>
    </source>
</evidence>
<dbReference type="EMBL" id="CP094970">
    <property type="protein sequence ID" value="UYM07659.1"/>
    <property type="molecule type" value="Genomic_DNA"/>
</dbReference>
<evidence type="ECO:0000313" key="3">
    <source>
        <dbReference type="Proteomes" id="UP001164390"/>
    </source>
</evidence>